<dbReference type="PANTHER" id="PTHR21461">
    <property type="entry name" value="GLYCOSYLTRANSFERASE FAMILY 92 PROTEIN"/>
    <property type="match status" value="1"/>
</dbReference>
<dbReference type="AlphaFoldDB" id="A0A8S3R4G1"/>
<dbReference type="GO" id="GO:0016020">
    <property type="term" value="C:membrane"/>
    <property type="evidence" value="ECO:0007669"/>
    <property type="project" value="UniProtKB-SubCell"/>
</dbReference>
<organism evidence="10 11">
    <name type="scientific">Mytilus edulis</name>
    <name type="common">Blue mussel</name>
    <dbReference type="NCBI Taxonomy" id="6550"/>
    <lineage>
        <taxon>Eukaryota</taxon>
        <taxon>Metazoa</taxon>
        <taxon>Spiralia</taxon>
        <taxon>Lophotrochozoa</taxon>
        <taxon>Mollusca</taxon>
        <taxon>Bivalvia</taxon>
        <taxon>Autobranchia</taxon>
        <taxon>Pteriomorphia</taxon>
        <taxon>Mytilida</taxon>
        <taxon>Mytiloidea</taxon>
        <taxon>Mytilidae</taxon>
        <taxon>Mytilinae</taxon>
        <taxon>Mytilus</taxon>
    </lineage>
</organism>
<dbReference type="Proteomes" id="UP000683360">
    <property type="component" value="Unassembled WGS sequence"/>
</dbReference>
<protein>
    <recommendedName>
        <fullName evidence="8">Glycosyltransferase family 92 protein</fullName>
        <ecNumber evidence="8">2.4.1.-</ecNumber>
    </recommendedName>
</protein>
<dbReference type="GO" id="GO:0005737">
    <property type="term" value="C:cytoplasm"/>
    <property type="evidence" value="ECO:0007669"/>
    <property type="project" value="TreeGrafter"/>
</dbReference>
<dbReference type="EC" id="2.4.1.-" evidence="8"/>
<dbReference type="Pfam" id="PF01697">
    <property type="entry name" value="Glyco_transf_92"/>
    <property type="match status" value="1"/>
</dbReference>
<evidence type="ECO:0000313" key="11">
    <source>
        <dbReference type="Proteomes" id="UP000683360"/>
    </source>
</evidence>
<evidence type="ECO:0000256" key="5">
    <source>
        <dbReference type="ARBA" id="ARBA00022692"/>
    </source>
</evidence>
<dbReference type="EMBL" id="CAJPWZ010000892">
    <property type="protein sequence ID" value="CAG2202532.1"/>
    <property type="molecule type" value="Genomic_DNA"/>
</dbReference>
<comment type="similarity">
    <text evidence="2 8">Belongs to the glycosyltransferase 92 family.</text>
</comment>
<evidence type="ECO:0000256" key="6">
    <source>
        <dbReference type="ARBA" id="ARBA00022989"/>
    </source>
</evidence>
<evidence type="ECO:0000256" key="3">
    <source>
        <dbReference type="ARBA" id="ARBA00022676"/>
    </source>
</evidence>
<dbReference type="PANTHER" id="PTHR21461:SF69">
    <property type="entry name" value="GLYCOSYLTRANSFERASE FAMILY 92 PROTEIN"/>
    <property type="match status" value="1"/>
</dbReference>
<dbReference type="GO" id="GO:0016757">
    <property type="term" value="F:glycosyltransferase activity"/>
    <property type="evidence" value="ECO:0007669"/>
    <property type="project" value="UniProtKB-UniRule"/>
</dbReference>
<sequence length="291" mass="33758">MIRRKCRRIRNVILCLAILICISLLRMNNYKTQDGNCPSDTLSNTVYIFNAIAEARSYWKSVEYIVINVLDGSTYQSSFECCIFGDDIFSMYRSEAVVEDIFRYRSMKPELIAKTYKCSVRSIRFKPVHIGLVGNGNSCDPCLTVTPVIYPEVMLHGAGVCAKIAFNYLEPSYIIEWFEYQIMMEVDTVVVMLQYINDEALEVFKYYEQKGLLKILAYPIELPGKTDRGFESTNWHFDQSAHDEQVAVYTCQAYFQGYEIVAIIDFDEFIVHNELISYKTMLKVCHLSFKR</sequence>
<comment type="subcellular location">
    <subcellularLocation>
        <location evidence="1">Membrane</location>
        <topology evidence="1">Single-pass membrane protein</topology>
    </subcellularLocation>
</comment>
<evidence type="ECO:0000256" key="1">
    <source>
        <dbReference type="ARBA" id="ARBA00004167"/>
    </source>
</evidence>
<evidence type="ECO:0000256" key="7">
    <source>
        <dbReference type="ARBA" id="ARBA00023136"/>
    </source>
</evidence>
<evidence type="ECO:0000256" key="4">
    <source>
        <dbReference type="ARBA" id="ARBA00022679"/>
    </source>
</evidence>
<keyword evidence="4 8" id="KW-0808">Transferase</keyword>
<keyword evidence="5" id="KW-0812">Transmembrane</keyword>
<gene>
    <name evidence="10" type="ORF">MEDL_17175</name>
</gene>
<evidence type="ECO:0000313" key="10">
    <source>
        <dbReference type="EMBL" id="CAG2202532.1"/>
    </source>
</evidence>
<dbReference type="InterPro" id="IPR008166">
    <property type="entry name" value="Glyco_transf_92"/>
</dbReference>
<accession>A0A8S3R4G1</accession>
<keyword evidence="7" id="KW-0472">Membrane</keyword>
<keyword evidence="3 8" id="KW-0328">Glycosyltransferase</keyword>
<reference evidence="10" key="1">
    <citation type="submission" date="2021-03" db="EMBL/GenBank/DDBJ databases">
        <authorList>
            <person name="Bekaert M."/>
        </authorList>
    </citation>
    <scope>NUCLEOTIDE SEQUENCE</scope>
</reference>
<dbReference type="OrthoDB" id="10338323at2759"/>
<evidence type="ECO:0000256" key="2">
    <source>
        <dbReference type="ARBA" id="ARBA00007647"/>
    </source>
</evidence>
<name>A0A8S3R4G1_MYTED</name>
<evidence type="ECO:0000256" key="8">
    <source>
        <dbReference type="RuleBase" id="RU366017"/>
    </source>
</evidence>
<evidence type="ECO:0000256" key="9">
    <source>
        <dbReference type="SAM" id="SignalP"/>
    </source>
</evidence>
<keyword evidence="6" id="KW-1133">Transmembrane helix</keyword>
<proteinExistence type="inferred from homology"/>
<comment type="caution">
    <text evidence="10">The sequence shown here is derived from an EMBL/GenBank/DDBJ whole genome shotgun (WGS) entry which is preliminary data.</text>
</comment>
<feature type="chain" id="PRO_5035876684" description="Glycosyltransferase family 92 protein" evidence="9">
    <location>
        <begin position="28"/>
        <end position="291"/>
    </location>
</feature>
<feature type="signal peptide" evidence="9">
    <location>
        <begin position="1"/>
        <end position="27"/>
    </location>
</feature>
<keyword evidence="11" id="KW-1185">Reference proteome</keyword>
<keyword evidence="9" id="KW-0732">Signal</keyword>